<dbReference type="PANTHER" id="PTHR42973">
    <property type="entry name" value="BINDING OXIDOREDUCTASE, PUTATIVE (AFU_ORTHOLOGUE AFUA_1G17690)-RELATED"/>
    <property type="match status" value="1"/>
</dbReference>
<keyword evidence="6" id="KW-0560">Oxidoreductase</keyword>
<feature type="signal peptide" evidence="8">
    <location>
        <begin position="1"/>
        <end position="25"/>
    </location>
</feature>
<feature type="domain" description="FAD-binding PCMH-type" evidence="9">
    <location>
        <begin position="68"/>
        <end position="241"/>
    </location>
</feature>
<evidence type="ECO:0000313" key="11">
    <source>
        <dbReference type="Proteomes" id="UP000198287"/>
    </source>
</evidence>
<sequence>MRPTLAVARNIIVFALLLVVRPGQQGTLSALKDCIVQAGSNASDIVEHDGPDYAKYSELNYQWNLIHEKKFPVAYFVVRSVTDVQNAVWCCTAQSVRIVAKGGGHSYEAYSFGDSTALIVDLQALHELVVSPDRQSFTIGSGALLGQLAYPLLEGYNLVTPHGTCPTVGIAGLATGGGYGYLSKLFGLTTDNVMEVELVDANGDVLVVNRDTNPDLLWALRGAGGGNFGIITKLKFKAYSAPVLVTAGAKMYPLDQFPLVFLLWQQFVNDTYASRETNTKLAIKNGIVTVEVFDIQVTNDNVEEALRRVDDNLDKFPTTATEDTTQVIADPYMDFIFRTSHPDDVGITDPSQLPNVTRSMFSPRLFHAKSYFSNHLIAYDDIWTLYFILEETVQGVQDIIIEMYAFGGAIDDMSSTQDTAFNHRHGNLYLVQAFFNGKGTMNPNHPSIAWLNRFYEITTQVYRHTEAYQNYADATLTDHLQRYYGSNLDRLIQVKRNIDPRNIFHHPQSIPV</sequence>
<dbReference type="Gene3D" id="3.40.462.20">
    <property type="match status" value="1"/>
</dbReference>
<evidence type="ECO:0000256" key="7">
    <source>
        <dbReference type="ARBA" id="ARBA00023140"/>
    </source>
</evidence>
<organism evidence="10 11">
    <name type="scientific">Folsomia candida</name>
    <name type="common">Springtail</name>
    <dbReference type="NCBI Taxonomy" id="158441"/>
    <lineage>
        <taxon>Eukaryota</taxon>
        <taxon>Metazoa</taxon>
        <taxon>Ecdysozoa</taxon>
        <taxon>Arthropoda</taxon>
        <taxon>Hexapoda</taxon>
        <taxon>Collembola</taxon>
        <taxon>Entomobryomorpha</taxon>
        <taxon>Isotomoidea</taxon>
        <taxon>Isotomidae</taxon>
        <taxon>Proisotominae</taxon>
        <taxon>Folsomia</taxon>
    </lineage>
</organism>
<dbReference type="Pfam" id="PF08031">
    <property type="entry name" value="BBE"/>
    <property type="match status" value="1"/>
</dbReference>
<comment type="caution">
    <text evidence="10">The sequence shown here is derived from an EMBL/GenBank/DDBJ whole genome shotgun (WGS) entry which is preliminary data.</text>
</comment>
<keyword evidence="11" id="KW-1185">Reference proteome</keyword>
<dbReference type="InterPro" id="IPR012951">
    <property type="entry name" value="BBE"/>
</dbReference>
<comment type="cofactor">
    <cofactor evidence="1">
        <name>FAD</name>
        <dbReference type="ChEBI" id="CHEBI:57692"/>
    </cofactor>
</comment>
<accession>A0A226D7T5</accession>
<reference evidence="10 11" key="1">
    <citation type="submission" date="2015-12" db="EMBL/GenBank/DDBJ databases">
        <title>The genome of Folsomia candida.</title>
        <authorList>
            <person name="Faddeeva A."/>
            <person name="Derks M.F."/>
            <person name="Anvar Y."/>
            <person name="Smit S."/>
            <person name="Van Straalen N."/>
            <person name="Roelofs D."/>
        </authorList>
    </citation>
    <scope>NUCLEOTIDE SEQUENCE [LARGE SCALE GENOMIC DNA]</scope>
    <source>
        <strain evidence="10 11">VU population</strain>
        <tissue evidence="10">Whole body</tissue>
    </source>
</reference>
<evidence type="ECO:0000256" key="8">
    <source>
        <dbReference type="SAM" id="SignalP"/>
    </source>
</evidence>
<evidence type="ECO:0000256" key="6">
    <source>
        <dbReference type="ARBA" id="ARBA00023002"/>
    </source>
</evidence>
<dbReference type="EMBL" id="LNIX01000032">
    <property type="protein sequence ID" value="OXA40701.1"/>
    <property type="molecule type" value="Genomic_DNA"/>
</dbReference>
<dbReference type="PANTHER" id="PTHR42973:SF39">
    <property type="entry name" value="FAD-BINDING PCMH-TYPE DOMAIN-CONTAINING PROTEIN"/>
    <property type="match status" value="1"/>
</dbReference>
<dbReference type="InterPro" id="IPR016169">
    <property type="entry name" value="FAD-bd_PCMH_sub2"/>
</dbReference>
<dbReference type="Pfam" id="PF01565">
    <property type="entry name" value="FAD_binding_4"/>
    <property type="match status" value="1"/>
</dbReference>
<dbReference type="AlphaFoldDB" id="A0A226D7T5"/>
<proteinExistence type="inferred from homology"/>
<evidence type="ECO:0000256" key="3">
    <source>
        <dbReference type="ARBA" id="ARBA00005466"/>
    </source>
</evidence>
<name>A0A226D7T5_FOLCA</name>
<dbReference type="GO" id="GO:0016491">
    <property type="term" value="F:oxidoreductase activity"/>
    <property type="evidence" value="ECO:0007669"/>
    <property type="project" value="UniProtKB-KW"/>
</dbReference>
<evidence type="ECO:0000256" key="5">
    <source>
        <dbReference type="ARBA" id="ARBA00022827"/>
    </source>
</evidence>
<evidence type="ECO:0000256" key="2">
    <source>
        <dbReference type="ARBA" id="ARBA00004275"/>
    </source>
</evidence>
<dbReference type="InterPro" id="IPR036318">
    <property type="entry name" value="FAD-bd_PCMH-like_sf"/>
</dbReference>
<dbReference type="PROSITE" id="PS51387">
    <property type="entry name" value="FAD_PCMH"/>
    <property type="match status" value="1"/>
</dbReference>
<dbReference type="Gene3D" id="3.30.465.10">
    <property type="match status" value="1"/>
</dbReference>
<evidence type="ECO:0000256" key="1">
    <source>
        <dbReference type="ARBA" id="ARBA00001974"/>
    </source>
</evidence>
<keyword evidence="8" id="KW-0732">Signal</keyword>
<dbReference type="InterPro" id="IPR006094">
    <property type="entry name" value="Oxid_FAD_bind_N"/>
</dbReference>
<keyword evidence="4" id="KW-0285">Flavoprotein</keyword>
<dbReference type="PROSITE" id="PS00862">
    <property type="entry name" value="OX2_COVAL_FAD"/>
    <property type="match status" value="1"/>
</dbReference>
<dbReference type="SUPFAM" id="SSF56176">
    <property type="entry name" value="FAD-binding/transporter-associated domain-like"/>
    <property type="match status" value="1"/>
</dbReference>
<dbReference type="InterPro" id="IPR006093">
    <property type="entry name" value="Oxy_OxRdtase_FAD_BS"/>
</dbReference>
<evidence type="ECO:0000256" key="4">
    <source>
        <dbReference type="ARBA" id="ARBA00022630"/>
    </source>
</evidence>
<dbReference type="UniPathway" id="UPA00991">
    <property type="reaction ID" value="UER00939"/>
</dbReference>
<evidence type="ECO:0000259" key="9">
    <source>
        <dbReference type="PROSITE" id="PS51387"/>
    </source>
</evidence>
<feature type="chain" id="PRO_5013257184" evidence="8">
    <location>
        <begin position="26"/>
        <end position="512"/>
    </location>
</feature>
<comment type="similarity">
    <text evidence="3">Belongs to the oxygen-dependent FAD-linked oxidoreductase family.</text>
</comment>
<gene>
    <name evidence="10" type="ORF">Fcan01_24499</name>
</gene>
<keyword evidence="5" id="KW-0274">FAD</keyword>
<keyword evidence="7" id="KW-0576">Peroxisome</keyword>
<protein>
    <submittedName>
        <fullName evidence="10">Cannabidiolic acid synthase-like 1</fullName>
    </submittedName>
</protein>
<dbReference type="InterPro" id="IPR050416">
    <property type="entry name" value="FAD-linked_Oxidoreductase"/>
</dbReference>
<dbReference type="Proteomes" id="UP000198287">
    <property type="component" value="Unassembled WGS sequence"/>
</dbReference>
<dbReference type="InterPro" id="IPR016166">
    <property type="entry name" value="FAD-bd_PCMH"/>
</dbReference>
<comment type="subcellular location">
    <subcellularLocation>
        <location evidence="2">Peroxisome</location>
    </subcellularLocation>
</comment>
<dbReference type="GO" id="GO:0071949">
    <property type="term" value="F:FAD binding"/>
    <property type="evidence" value="ECO:0007669"/>
    <property type="project" value="InterPro"/>
</dbReference>
<evidence type="ECO:0000313" key="10">
    <source>
        <dbReference type="EMBL" id="OXA40701.1"/>
    </source>
</evidence>
<dbReference type="GO" id="GO:0005777">
    <property type="term" value="C:peroxisome"/>
    <property type="evidence" value="ECO:0007669"/>
    <property type="project" value="UniProtKB-SubCell"/>
</dbReference>
<dbReference type="OrthoDB" id="407275at2759"/>